<dbReference type="Gene3D" id="3.40.50.300">
    <property type="entry name" value="P-loop containing nucleotide triphosphate hydrolases"/>
    <property type="match status" value="1"/>
</dbReference>
<protein>
    <recommendedName>
        <fullName evidence="5">ABC-type quaternary amine transporter</fullName>
        <ecNumber evidence="5">7.6.2.9</ecNumber>
    </recommendedName>
</protein>
<evidence type="ECO:0000256" key="4">
    <source>
        <dbReference type="ARBA" id="ARBA00022840"/>
    </source>
</evidence>
<comment type="similarity">
    <text evidence="1">Belongs to the ABC transporter superfamily.</text>
</comment>
<keyword evidence="4 7" id="KW-0067">ATP-binding</keyword>
<sequence length="397" mass="42673">MDATAPATPPASIAGSAAEEIRLEGVSKVYPDGTTAVRELDLTFAAGELTVLVGPSGCGKTTTMKMINRIIEPTTGRILLGADDVTRVDPVQLRRRIGYVIQSVGLFPHQTVRRNVATVPRLLGWDKARTRDRVEELLELVGLDPATFGDRYPHQLSGGQRQRAGVARALAADPPVLLMDEPFSAVDPIVRERLQSEFLRLQETVRKTIVFVTHDIEEAVRLGDRIAVMSQGGTVEQFAPPAELLGAPATPFVADFVGADRGLKRLAVTGIDLADLEQPPVVHVDDSLADARAALERVGARWAVVLDDQQRLNGWISAERAVGAGTVRQAGKRMEAWVPIDATLKTAFATMLQLEAGWVAVLDGDRFCGVLTPESLHAALRRSVEGSVPEVAGAALI</sequence>
<dbReference type="GO" id="GO:0015418">
    <property type="term" value="F:ABC-type quaternary ammonium compound transporting activity"/>
    <property type="evidence" value="ECO:0007669"/>
    <property type="project" value="UniProtKB-EC"/>
</dbReference>
<evidence type="ECO:0000256" key="5">
    <source>
        <dbReference type="ARBA" id="ARBA00066388"/>
    </source>
</evidence>
<dbReference type="InterPro" id="IPR017871">
    <property type="entry name" value="ABC_transporter-like_CS"/>
</dbReference>
<dbReference type="Proteomes" id="UP000580718">
    <property type="component" value="Unassembled WGS sequence"/>
</dbReference>
<dbReference type="PROSITE" id="PS50893">
    <property type="entry name" value="ABC_TRANSPORTER_2"/>
    <property type="match status" value="1"/>
</dbReference>
<proteinExistence type="inferred from homology"/>
<dbReference type="GO" id="GO:0005524">
    <property type="term" value="F:ATP binding"/>
    <property type="evidence" value="ECO:0007669"/>
    <property type="project" value="UniProtKB-KW"/>
</dbReference>
<dbReference type="RefSeq" id="WP_183513787.1">
    <property type="nucleotide sequence ID" value="NZ_JACIBU010000001.1"/>
</dbReference>
<dbReference type="PROSITE" id="PS00211">
    <property type="entry name" value="ABC_TRANSPORTER_1"/>
    <property type="match status" value="1"/>
</dbReference>
<organism evidence="7 8">
    <name type="scientific">Modestobacter versicolor</name>
    <dbReference type="NCBI Taxonomy" id="429133"/>
    <lineage>
        <taxon>Bacteria</taxon>
        <taxon>Bacillati</taxon>
        <taxon>Actinomycetota</taxon>
        <taxon>Actinomycetes</taxon>
        <taxon>Geodermatophilales</taxon>
        <taxon>Geodermatophilaceae</taxon>
        <taxon>Modestobacter</taxon>
    </lineage>
</organism>
<feature type="domain" description="ABC transporter" evidence="6">
    <location>
        <begin position="21"/>
        <end position="257"/>
    </location>
</feature>
<dbReference type="InterPro" id="IPR003593">
    <property type="entry name" value="AAA+_ATPase"/>
</dbReference>
<dbReference type="PANTHER" id="PTHR43117">
    <property type="entry name" value="OSMOPROTECTANT IMPORT ATP-BINDING PROTEIN OSMV"/>
    <property type="match status" value="1"/>
</dbReference>
<keyword evidence="2" id="KW-0813">Transport</keyword>
<dbReference type="InterPro" id="IPR046342">
    <property type="entry name" value="CBS_dom_sf"/>
</dbReference>
<dbReference type="SMART" id="SM00382">
    <property type="entry name" value="AAA"/>
    <property type="match status" value="1"/>
</dbReference>
<evidence type="ECO:0000256" key="1">
    <source>
        <dbReference type="ARBA" id="ARBA00005417"/>
    </source>
</evidence>
<dbReference type="InterPro" id="IPR003439">
    <property type="entry name" value="ABC_transporter-like_ATP-bd"/>
</dbReference>
<keyword evidence="3" id="KW-0547">Nucleotide-binding</keyword>
<comment type="caution">
    <text evidence="7">The sequence shown here is derived from an EMBL/GenBank/DDBJ whole genome shotgun (WGS) entry which is preliminary data.</text>
</comment>
<evidence type="ECO:0000256" key="2">
    <source>
        <dbReference type="ARBA" id="ARBA00022448"/>
    </source>
</evidence>
<dbReference type="SUPFAM" id="SSF54631">
    <property type="entry name" value="CBS-domain pair"/>
    <property type="match status" value="1"/>
</dbReference>
<dbReference type="EC" id="7.6.2.9" evidence="5"/>
<dbReference type="Pfam" id="PF00005">
    <property type="entry name" value="ABC_tran"/>
    <property type="match status" value="1"/>
</dbReference>
<name>A0A839Y1Z4_9ACTN</name>
<evidence type="ECO:0000256" key="3">
    <source>
        <dbReference type="ARBA" id="ARBA00022741"/>
    </source>
</evidence>
<dbReference type="GO" id="GO:0016887">
    <property type="term" value="F:ATP hydrolysis activity"/>
    <property type="evidence" value="ECO:0007669"/>
    <property type="project" value="InterPro"/>
</dbReference>
<dbReference type="PANTHER" id="PTHR43117:SF4">
    <property type="entry name" value="OSMOPROTECTANT IMPORT ATP-BINDING PROTEIN OSMV"/>
    <property type="match status" value="1"/>
</dbReference>
<dbReference type="FunFam" id="3.40.50.300:FF:000425">
    <property type="entry name" value="Probable ABC transporter, ATP-binding subunit"/>
    <property type="match status" value="1"/>
</dbReference>
<accession>A0A839Y1Z4</accession>
<reference evidence="7 8" key="1">
    <citation type="submission" date="2020-08" db="EMBL/GenBank/DDBJ databases">
        <title>Sequencing the genomes of 1000 actinobacteria strains.</title>
        <authorList>
            <person name="Klenk H.-P."/>
        </authorList>
    </citation>
    <scope>NUCLEOTIDE SEQUENCE [LARGE SCALE GENOMIC DNA]</scope>
    <source>
        <strain evidence="7 8">DSM 16678</strain>
    </source>
</reference>
<dbReference type="EMBL" id="JACIBU010000001">
    <property type="protein sequence ID" value="MBB3676769.1"/>
    <property type="molecule type" value="Genomic_DNA"/>
</dbReference>
<evidence type="ECO:0000313" key="7">
    <source>
        <dbReference type="EMBL" id="MBB3676769.1"/>
    </source>
</evidence>
<gene>
    <name evidence="7" type="ORF">FHX36_002504</name>
</gene>
<dbReference type="InterPro" id="IPR027417">
    <property type="entry name" value="P-loop_NTPase"/>
</dbReference>
<dbReference type="AlphaFoldDB" id="A0A839Y1Z4"/>
<dbReference type="SUPFAM" id="SSF52540">
    <property type="entry name" value="P-loop containing nucleoside triphosphate hydrolases"/>
    <property type="match status" value="1"/>
</dbReference>
<evidence type="ECO:0000313" key="8">
    <source>
        <dbReference type="Proteomes" id="UP000580718"/>
    </source>
</evidence>
<dbReference type="CDD" id="cd03295">
    <property type="entry name" value="ABC_OpuCA_Osmoprotection"/>
    <property type="match status" value="1"/>
</dbReference>
<evidence type="ECO:0000259" key="6">
    <source>
        <dbReference type="PROSITE" id="PS50893"/>
    </source>
</evidence>